<dbReference type="EMBL" id="CAEZZM010000122">
    <property type="protein sequence ID" value="CAB4767458.1"/>
    <property type="molecule type" value="Genomic_DNA"/>
</dbReference>
<evidence type="ECO:0000313" key="1">
    <source>
        <dbReference type="EMBL" id="CAB4767458.1"/>
    </source>
</evidence>
<gene>
    <name evidence="1" type="ORF">UFOPK2872_00952</name>
</gene>
<dbReference type="AlphaFoldDB" id="A0A6J6V8R4"/>
<accession>A0A6J6V8R4</accession>
<proteinExistence type="predicted"/>
<reference evidence="1" key="1">
    <citation type="submission" date="2020-05" db="EMBL/GenBank/DDBJ databases">
        <authorList>
            <person name="Chiriac C."/>
            <person name="Salcher M."/>
            <person name="Ghai R."/>
            <person name="Kavagutti S V."/>
        </authorList>
    </citation>
    <scope>NUCLEOTIDE SEQUENCE</scope>
</reference>
<protein>
    <submittedName>
        <fullName evidence="1">Unannotated protein</fullName>
    </submittedName>
</protein>
<name>A0A6J6V8R4_9ZZZZ</name>
<organism evidence="1">
    <name type="scientific">freshwater metagenome</name>
    <dbReference type="NCBI Taxonomy" id="449393"/>
    <lineage>
        <taxon>unclassified sequences</taxon>
        <taxon>metagenomes</taxon>
        <taxon>ecological metagenomes</taxon>
    </lineage>
</organism>
<sequence>MGPCTCRSRVGCKFGYARPRSFRQSNCQLDRRGKSDGGCWRTNYLDGSVARVEGQRHFGIARNSVRRFRSSQSVERGISRANRPAHFAGVGHDRNQPDRCRLHVVGSRSVVASNRTGRVTNHCWSNCFWCRCASCRARHNHSGCMGRRNKWRVAVQWQLDCVNVLQRCTGRRKFHRGWLASHGRRCNGGREGSHPACRPHEGSH</sequence>